<protein>
    <submittedName>
        <fullName evidence="1">Uncharacterized protein</fullName>
    </submittedName>
</protein>
<dbReference type="SUPFAM" id="SSF52777">
    <property type="entry name" value="CoA-dependent acyltransferases"/>
    <property type="match status" value="1"/>
</dbReference>
<dbReference type="RefSeq" id="WP_206597170.1">
    <property type="nucleotide sequence ID" value="NZ_JAFKCS010000757.1"/>
</dbReference>
<comment type="caution">
    <text evidence="1">The sequence shown here is derived from an EMBL/GenBank/DDBJ whole genome shotgun (WGS) entry which is preliminary data.</text>
</comment>
<gene>
    <name evidence="1" type="ORF">J0A65_26560</name>
</gene>
<proteinExistence type="predicted"/>
<evidence type="ECO:0000313" key="1">
    <source>
        <dbReference type="EMBL" id="MBN7823458.1"/>
    </source>
</evidence>
<feature type="non-terminal residue" evidence="1">
    <location>
        <position position="117"/>
    </location>
</feature>
<evidence type="ECO:0000313" key="2">
    <source>
        <dbReference type="Proteomes" id="UP000663992"/>
    </source>
</evidence>
<reference evidence="1 2" key="1">
    <citation type="submission" date="2021-03" db="EMBL/GenBank/DDBJ databases">
        <title>novel species isolated from a fishpond in China.</title>
        <authorList>
            <person name="Lu H."/>
            <person name="Cai Z."/>
        </authorList>
    </citation>
    <scope>NUCLEOTIDE SEQUENCE [LARGE SCALE GENOMIC DNA]</scope>
    <source>
        <strain evidence="1 2">Y57</strain>
    </source>
</reference>
<dbReference type="EMBL" id="JAFKCS010000757">
    <property type="protein sequence ID" value="MBN7823458.1"/>
    <property type="molecule type" value="Genomic_DNA"/>
</dbReference>
<name>A0ABS3D284_9ALTE</name>
<organism evidence="1 2">
    <name type="scientific">Bowmanella yangjiangensis</name>
    <dbReference type="NCBI Taxonomy" id="2811230"/>
    <lineage>
        <taxon>Bacteria</taxon>
        <taxon>Pseudomonadati</taxon>
        <taxon>Pseudomonadota</taxon>
        <taxon>Gammaproteobacteria</taxon>
        <taxon>Alteromonadales</taxon>
        <taxon>Alteromonadaceae</taxon>
        <taxon>Bowmanella</taxon>
    </lineage>
</organism>
<dbReference type="Proteomes" id="UP000663992">
    <property type="component" value="Unassembled WGS sequence"/>
</dbReference>
<keyword evidence="2" id="KW-1185">Reference proteome</keyword>
<accession>A0ABS3D284</accession>
<dbReference type="Gene3D" id="3.30.559.30">
    <property type="entry name" value="Nonribosomal peptide synthetase, condensation domain"/>
    <property type="match status" value="1"/>
</dbReference>
<sequence>NYPVDQALRRGGGDGPRFGELASKDVTSVPMDLAVRLGEGMEIEYQYLRSHFHEDAVLRIRANFEQILAAMLQGGEQCLGDLDCLSTLEHEAHHRLHGQASLPTAFEPLHLAIARYN</sequence>
<feature type="non-terminal residue" evidence="1">
    <location>
        <position position="1"/>
    </location>
</feature>